<reference evidence="3" key="1">
    <citation type="submission" date="2016-01" db="EMBL/GenBank/DDBJ databases">
        <title>Draft genome of Chromobacterium sp. F49.</title>
        <authorList>
            <person name="Hong K.W."/>
        </authorList>
    </citation>
    <scope>NUCLEOTIDE SEQUENCE [LARGE SCALE GENOMIC DNA]</scope>
    <source>
        <strain evidence="3">CN3</strain>
    </source>
</reference>
<dbReference type="EMBL" id="LQQO01000061">
    <property type="protein sequence ID" value="KZE08736.1"/>
    <property type="molecule type" value="Genomic_DNA"/>
</dbReference>
<organism evidence="2 3">
    <name type="scientific">Sphingomonas hankookensis</name>
    <dbReference type="NCBI Taxonomy" id="563996"/>
    <lineage>
        <taxon>Bacteria</taxon>
        <taxon>Pseudomonadati</taxon>
        <taxon>Pseudomonadota</taxon>
        <taxon>Alphaproteobacteria</taxon>
        <taxon>Sphingomonadales</taxon>
        <taxon>Sphingomonadaceae</taxon>
        <taxon>Sphingomonas</taxon>
    </lineage>
</organism>
<feature type="transmembrane region" description="Helical" evidence="1">
    <location>
        <begin position="87"/>
        <end position="108"/>
    </location>
</feature>
<evidence type="ECO:0000313" key="3">
    <source>
        <dbReference type="Proteomes" id="UP000076609"/>
    </source>
</evidence>
<dbReference type="InterPro" id="IPR043745">
    <property type="entry name" value="DUF5690"/>
</dbReference>
<keyword evidence="1" id="KW-0472">Membrane</keyword>
<evidence type="ECO:0000256" key="1">
    <source>
        <dbReference type="SAM" id="Phobius"/>
    </source>
</evidence>
<feature type="transmembrane region" description="Helical" evidence="1">
    <location>
        <begin position="171"/>
        <end position="193"/>
    </location>
</feature>
<keyword evidence="3" id="KW-1185">Reference proteome</keyword>
<name>A0ABR5YAL7_9SPHN</name>
<accession>A0ABR5YAL7</accession>
<evidence type="ECO:0008006" key="4">
    <source>
        <dbReference type="Google" id="ProtNLM"/>
    </source>
</evidence>
<feature type="transmembrane region" description="Helical" evidence="1">
    <location>
        <begin position="324"/>
        <end position="344"/>
    </location>
</feature>
<protein>
    <recommendedName>
        <fullName evidence="4">MFS transporter</fullName>
    </recommendedName>
</protein>
<keyword evidence="1" id="KW-0812">Transmembrane</keyword>
<keyword evidence="1" id="KW-1133">Transmembrane helix</keyword>
<evidence type="ECO:0000313" key="2">
    <source>
        <dbReference type="EMBL" id="KZE08736.1"/>
    </source>
</evidence>
<feature type="transmembrane region" description="Helical" evidence="1">
    <location>
        <begin position="263"/>
        <end position="286"/>
    </location>
</feature>
<sequence length="422" mass="44975">MVSSLSTPAPSRVPLFAAGLAAFCVYFAMYAFRKPVMAVAFADQAPLWQLLDYKATLILAQAVGYALSKMVGVKVVAEHRADRRARLILSLIGAAWLALLGFALLPAWAGPLCLFLNGLPLGMIWGLVFRYLEGRRVSEMLAAMLTASFILSSGATRTAGALLVQHGLSPFWMPAVTGLVFAPVLVAALAVLARTPPPDAADRAARGTRVAMDGPARRAYVRAHALPLALLILGYTLLTGLRDFRDNFAAEIWGDLGNGAPAAMFSITEVPVTIVVLIGMAMLATIRSNLRALLAIHGAILFGALALGGATLLFRLGWIGPVAWTVWIGIGIYSAYAPFSAVLFDRMMALGKSPGNAGFLIYLADSFGYAGSVALMLLRELADNRAPWLGFFTSATLTTALMLGGGATVSGLWFWRRFSLHK</sequence>
<feature type="transmembrane region" description="Helical" evidence="1">
    <location>
        <begin position="293"/>
        <end position="318"/>
    </location>
</feature>
<dbReference type="Pfam" id="PF18943">
    <property type="entry name" value="DUF5690"/>
    <property type="match status" value="1"/>
</dbReference>
<gene>
    <name evidence="2" type="ORF">AVT10_07375</name>
</gene>
<proteinExistence type="predicted"/>
<comment type="caution">
    <text evidence="2">The sequence shown here is derived from an EMBL/GenBank/DDBJ whole genome shotgun (WGS) entry which is preliminary data.</text>
</comment>
<dbReference type="Proteomes" id="UP000076609">
    <property type="component" value="Unassembled WGS sequence"/>
</dbReference>
<feature type="transmembrane region" description="Helical" evidence="1">
    <location>
        <begin position="390"/>
        <end position="415"/>
    </location>
</feature>
<feature type="transmembrane region" description="Helical" evidence="1">
    <location>
        <begin position="356"/>
        <end position="378"/>
    </location>
</feature>
<feature type="transmembrane region" description="Helical" evidence="1">
    <location>
        <begin position="144"/>
        <end position="165"/>
    </location>
</feature>
<feature type="transmembrane region" description="Helical" evidence="1">
    <location>
        <begin position="12"/>
        <end position="32"/>
    </location>
</feature>
<feature type="transmembrane region" description="Helical" evidence="1">
    <location>
        <begin position="114"/>
        <end position="132"/>
    </location>
</feature>
<feature type="transmembrane region" description="Helical" evidence="1">
    <location>
        <begin position="219"/>
        <end position="238"/>
    </location>
</feature>